<dbReference type="AlphaFoldDB" id="A0A4R4FEM7"/>
<name>A0A4R4FEM7_9FIRM</name>
<dbReference type="GO" id="GO:0000155">
    <property type="term" value="F:phosphorelay sensor kinase activity"/>
    <property type="evidence" value="ECO:0007669"/>
    <property type="project" value="InterPro"/>
</dbReference>
<dbReference type="Gene3D" id="1.10.1760.20">
    <property type="match status" value="1"/>
</dbReference>
<comment type="caution">
    <text evidence="8">The sequence shown here is derived from an EMBL/GenBank/DDBJ whole genome shotgun (WGS) entry which is preliminary data.</text>
</comment>
<accession>A0A4R4FEM7</accession>
<keyword evidence="5 6" id="KW-0472">Membrane</keyword>
<dbReference type="InterPro" id="IPR011620">
    <property type="entry name" value="Sig_transdc_His_kinase_LytS_TM"/>
</dbReference>
<evidence type="ECO:0000256" key="4">
    <source>
        <dbReference type="ARBA" id="ARBA00022989"/>
    </source>
</evidence>
<keyword evidence="9" id="KW-1185">Reference proteome</keyword>
<gene>
    <name evidence="8" type="ORF">E1963_07155</name>
</gene>
<organism evidence="8 9">
    <name type="scientific">Extibacter muris</name>
    <dbReference type="NCBI Taxonomy" id="1796622"/>
    <lineage>
        <taxon>Bacteria</taxon>
        <taxon>Bacillati</taxon>
        <taxon>Bacillota</taxon>
        <taxon>Clostridia</taxon>
        <taxon>Lachnospirales</taxon>
        <taxon>Lachnospiraceae</taxon>
        <taxon>Extibacter</taxon>
    </lineage>
</organism>
<feature type="transmembrane region" description="Helical" evidence="6">
    <location>
        <begin position="28"/>
        <end position="49"/>
    </location>
</feature>
<comment type="subcellular location">
    <subcellularLocation>
        <location evidence="1">Cell membrane</location>
        <topology evidence="1">Multi-pass membrane protein</topology>
    </subcellularLocation>
</comment>
<keyword evidence="4 6" id="KW-1133">Transmembrane helix</keyword>
<evidence type="ECO:0000256" key="3">
    <source>
        <dbReference type="ARBA" id="ARBA00022692"/>
    </source>
</evidence>
<dbReference type="GO" id="GO:0071555">
    <property type="term" value="P:cell wall organization"/>
    <property type="evidence" value="ECO:0007669"/>
    <property type="project" value="InterPro"/>
</dbReference>
<dbReference type="Proteomes" id="UP000295710">
    <property type="component" value="Unassembled WGS sequence"/>
</dbReference>
<protein>
    <recommendedName>
        <fullName evidence="7">Signal transduction histidine kinase 5TM receptor LytS transmembrane region domain-containing protein</fullName>
    </recommendedName>
</protein>
<dbReference type="GO" id="GO:0005886">
    <property type="term" value="C:plasma membrane"/>
    <property type="evidence" value="ECO:0007669"/>
    <property type="project" value="UniProtKB-SubCell"/>
</dbReference>
<sequence>MDDRILSDIWTYTKDNDVGKGGHMVLDIFMNLMLNIGLLALIAQGLTKSDRMKRIFFRYAGKTGEWKDKILLSLLFGGISILSTYTGISVQGAIVNTRVIGVMAGGILGGPVVGIGAALIAGAHRYLCDIGGLTAAACAVSTIVEGLLGAAFSGYVRKHKWRHGDLFIITTVAEILQMVLILLIARPYESAWALVKVIGLPMIVFNSFGLVIFIHIFNSILIQQDKKSADSVRKVLGITDQCLPYLRKGLYNIDSLNKAAEVIVDYTGEDGVIFTDWNDILCTHALHPNLDLKKLDKVPRIIMEAMETVRIAEAERAAPEGRV</sequence>
<evidence type="ECO:0000259" key="7">
    <source>
        <dbReference type="Pfam" id="PF07694"/>
    </source>
</evidence>
<feature type="transmembrane region" description="Helical" evidence="6">
    <location>
        <begin position="133"/>
        <end position="154"/>
    </location>
</feature>
<dbReference type="RefSeq" id="WP_132276694.1">
    <property type="nucleotide sequence ID" value="NZ_SMMX01000005.1"/>
</dbReference>
<evidence type="ECO:0000256" key="6">
    <source>
        <dbReference type="SAM" id="Phobius"/>
    </source>
</evidence>
<evidence type="ECO:0000256" key="2">
    <source>
        <dbReference type="ARBA" id="ARBA00022475"/>
    </source>
</evidence>
<evidence type="ECO:0000313" key="8">
    <source>
        <dbReference type="EMBL" id="TDA22027.1"/>
    </source>
</evidence>
<proteinExistence type="predicted"/>
<evidence type="ECO:0000256" key="5">
    <source>
        <dbReference type="ARBA" id="ARBA00023136"/>
    </source>
</evidence>
<feature type="transmembrane region" description="Helical" evidence="6">
    <location>
        <begin position="100"/>
        <end position="121"/>
    </location>
</feature>
<feature type="transmembrane region" description="Helical" evidence="6">
    <location>
        <begin position="166"/>
        <end position="185"/>
    </location>
</feature>
<feature type="domain" description="Signal transduction histidine kinase 5TM receptor LytS transmembrane region" evidence="7">
    <location>
        <begin position="62"/>
        <end position="219"/>
    </location>
</feature>
<reference evidence="8 9" key="1">
    <citation type="journal article" date="2016" name="Nat. Microbiol.">
        <title>The Mouse Intestinal Bacterial Collection (miBC) provides host-specific insight into cultured diversity and functional potential of the gut microbiota.</title>
        <authorList>
            <person name="Lagkouvardos I."/>
            <person name="Pukall R."/>
            <person name="Abt B."/>
            <person name="Foesel B.U."/>
            <person name="Meier-Kolthoff J.P."/>
            <person name="Kumar N."/>
            <person name="Bresciani A."/>
            <person name="Martinez I."/>
            <person name="Just S."/>
            <person name="Ziegler C."/>
            <person name="Brugiroux S."/>
            <person name="Garzetti D."/>
            <person name="Wenning M."/>
            <person name="Bui T.P."/>
            <person name="Wang J."/>
            <person name="Hugenholtz F."/>
            <person name="Plugge C.M."/>
            <person name="Peterson D.A."/>
            <person name="Hornef M.W."/>
            <person name="Baines J.F."/>
            <person name="Smidt H."/>
            <person name="Walter J."/>
            <person name="Kristiansen K."/>
            <person name="Nielsen H.B."/>
            <person name="Haller D."/>
            <person name="Overmann J."/>
            <person name="Stecher B."/>
            <person name="Clavel T."/>
        </authorList>
    </citation>
    <scope>NUCLEOTIDE SEQUENCE [LARGE SCALE GENOMIC DNA]</scope>
    <source>
        <strain evidence="8 9">DSM 28560</strain>
    </source>
</reference>
<evidence type="ECO:0000256" key="1">
    <source>
        <dbReference type="ARBA" id="ARBA00004651"/>
    </source>
</evidence>
<dbReference type="EMBL" id="SMMX01000005">
    <property type="protein sequence ID" value="TDA22027.1"/>
    <property type="molecule type" value="Genomic_DNA"/>
</dbReference>
<evidence type="ECO:0000313" key="9">
    <source>
        <dbReference type="Proteomes" id="UP000295710"/>
    </source>
</evidence>
<feature type="transmembrane region" description="Helical" evidence="6">
    <location>
        <begin position="70"/>
        <end position="88"/>
    </location>
</feature>
<feature type="transmembrane region" description="Helical" evidence="6">
    <location>
        <begin position="197"/>
        <end position="217"/>
    </location>
</feature>
<keyword evidence="3 6" id="KW-0812">Transmembrane</keyword>
<dbReference type="Pfam" id="PF07694">
    <property type="entry name" value="5TM-5TMR_LYT"/>
    <property type="match status" value="1"/>
</dbReference>
<keyword evidence="2" id="KW-1003">Cell membrane</keyword>